<feature type="non-terminal residue" evidence="2">
    <location>
        <position position="1"/>
    </location>
</feature>
<dbReference type="Proteomes" id="UP000193922">
    <property type="component" value="Unassembled WGS sequence"/>
</dbReference>
<dbReference type="EMBL" id="MCFD01000006">
    <property type="protein sequence ID" value="ORX69938.1"/>
    <property type="molecule type" value="Genomic_DNA"/>
</dbReference>
<sequence>HYSKKSFCDECGGWQAPSNILRFLLSAGDILSINSGNFLQILTFSNPLFASGTVYCDSTILLLCLLMIATASPSGMAALFLAPTMEAVFMQSRSSYLTVLCLGCCTCMKAAPALSGVSVNPVGRSCPMCHMRRWIHSSTILDSAMFEPSMLASFQSSRWAKPEMLHFGRC</sequence>
<keyword evidence="1" id="KW-1133">Transmembrane helix</keyword>
<evidence type="ECO:0000313" key="3">
    <source>
        <dbReference type="Proteomes" id="UP000193922"/>
    </source>
</evidence>
<name>A0A1Y1W9E3_9FUNG</name>
<comment type="caution">
    <text evidence="2">The sequence shown here is derived from an EMBL/GenBank/DDBJ whole genome shotgun (WGS) entry which is preliminary data.</text>
</comment>
<gene>
    <name evidence="2" type="ORF">DL89DRAFT_316175</name>
</gene>
<feature type="transmembrane region" description="Helical" evidence="1">
    <location>
        <begin position="60"/>
        <end position="82"/>
    </location>
</feature>
<keyword evidence="1" id="KW-0812">Transmembrane</keyword>
<proteinExistence type="predicted"/>
<dbReference type="AlphaFoldDB" id="A0A1Y1W9E3"/>
<keyword evidence="1" id="KW-0472">Membrane</keyword>
<dbReference type="RefSeq" id="XP_040743576.1">
    <property type="nucleotide sequence ID" value="XM_040891053.1"/>
</dbReference>
<organism evidence="2 3">
    <name type="scientific">Linderina pennispora</name>
    <dbReference type="NCBI Taxonomy" id="61395"/>
    <lineage>
        <taxon>Eukaryota</taxon>
        <taxon>Fungi</taxon>
        <taxon>Fungi incertae sedis</taxon>
        <taxon>Zoopagomycota</taxon>
        <taxon>Kickxellomycotina</taxon>
        <taxon>Kickxellomycetes</taxon>
        <taxon>Kickxellales</taxon>
        <taxon>Kickxellaceae</taxon>
        <taxon>Linderina</taxon>
    </lineage>
</organism>
<keyword evidence="3" id="KW-1185">Reference proteome</keyword>
<evidence type="ECO:0000313" key="2">
    <source>
        <dbReference type="EMBL" id="ORX69938.1"/>
    </source>
</evidence>
<dbReference type="GeneID" id="63807701"/>
<accession>A0A1Y1W9E3</accession>
<evidence type="ECO:0000256" key="1">
    <source>
        <dbReference type="SAM" id="Phobius"/>
    </source>
</evidence>
<reference evidence="2 3" key="1">
    <citation type="submission" date="2016-07" db="EMBL/GenBank/DDBJ databases">
        <title>Pervasive Adenine N6-methylation of Active Genes in Fungi.</title>
        <authorList>
            <consortium name="DOE Joint Genome Institute"/>
            <person name="Mondo S.J."/>
            <person name="Dannebaum R.O."/>
            <person name="Kuo R.C."/>
            <person name="Labutti K."/>
            <person name="Haridas S."/>
            <person name="Kuo A."/>
            <person name="Salamov A."/>
            <person name="Ahrendt S.R."/>
            <person name="Lipzen A."/>
            <person name="Sullivan W."/>
            <person name="Andreopoulos W.B."/>
            <person name="Clum A."/>
            <person name="Lindquist E."/>
            <person name="Daum C."/>
            <person name="Ramamoorthy G.K."/>
            <person name="Gryganskyi A."/>
            <person name="Culley D."/>
            <person name="Magnuson J.K."/>
            <person name="James T.Y."/>
            <person name="O'Malley M.A."/>
            <person name="Stajich J.E."/>
            <person name="Spatafora J.W."/>
            <person name="Visel A."/>
            <person name="Grigoriev I.V."/>
        </authorList>
    </citation>
    <scope>NUCLEOTIDE SEQUENCE [LARGE SCALE GENOMIC DNA]</scope>
    <source>
        <strain evidence="2 3">ATCC 12442</strain>
    </source>
</reference>
<protein>
    <submittedName>
        <fullName evidence="2">Uncharacterized protein</fullName>
    </submittedName>
</protein>